<comment type="caution">
    <text evidence="1">The sequence shown here is derived from an EMBL/GenBank/DDBJ whole genome shotgun (WGS) entry which is preliminary data.</text>
</comment>
<evidence type="ECO:0000313" key="2">
    <source>
        <dbReference type="Proteomes" id="UP001144978"/>
    </source>
</evidence>
<evidence type="ECO:0000313" key="1">
    <source>
        <dbReference type="EMBL" id="KAJ2984994.1"/>
    </source>
</evidence>
<name>A0ACC1P1I4_9APHY</name>
<dbReference type="EMBL" id="JANSHE010003680">
    <property type="protein sequence ID" value="KAJ2984994.1"/>
    <property type="molecule type" value="Genomic_DNA"/>
</dbReference>
<organism evidence="1 2">
    <name type="scientific">Trametes sanguinea</name>
    <dbReference type="NCBI Taxonomy" id="158606"/>
    <lineage>
        <taxon>Eukaryota</taxon>
        <taxon>Fungi</taxon>
        <taxon>Dikarya</taxon>
        <taxon>Basidiomycota</taxon>
        <taxon>Agaricomycotina</taxon>
        <taxon>Agaricomycetes</taxon>
        <taxon>Polyporales</taxon>
        <taxon>Polyporaceae</taxon>
        <taxon>Trametes</taxon>
    </lineage>
</organism>
<keyword evidence="2" id="KW-1185">Reference proteome</keyword>
<accession>A0ACC1P1I4</accession>
<sequence>MVFTPSSSPRVCIYHSQGRCTKGDQCRFYHPPAAKTSKTVQTEPANPNVSTKCRGRAPPLHGPPSVDMPACEFHQRGYCRFGERCKLNHSSSGTAAPAPLYVPPGIADRTRKSIPLKSKLSPSAPFFRPAAARDEAGLNRGKASTFGPCKFFTQNRCTKGSECPFPHIMDSRTIGAEMPSPASQPAWLARTHSHIQPPIGHSDITTSNPPPCKYFLKGSCREGASTCSFYHPVVRTTEVPGTPVVMSKPVDSQAPQEPSPAQPPAKREISAQQVS</sequence>
<reference evidence="1" key="1">
    <citation type="submission" date="2022-08" db="EMBL/GenBank/DDBJ databases">
        <title>Genome Sequence of Pycnoporus sanguineus.</title>
        <authorList>
            <person name="Buettner E."/>
        </authorList>
    </citation>
    <scope>NUCLEOTIDE SEQUENCE</scope>
    <source>
        <strain evidence="1">CG-C14</strain>
    </source>
</reference>
<gene>
    <name evidence="1" type="ORF">NUW54_g10303</name>
</gene>
<proteinExistence type="predicted"/>
<dbReference type="Proteomes" id="UP001144978">
    <property type="component" value="Unassembled WGS sequence"/>
</dbReference>
<protein>
    <submittedName>
        <fullName evidence="1">Uncharacterized protein</fullName>
    </submittedName>
</protein>